<dbReference type="EMBL" id="CP000384">
    <property type="protein sequence ID" value="ABG07567.1"/>
    <property type="molecule type" value="Genomic_DNA"/>
</dbReference>
<sequence length="96" mass="10654" precursor="true">MDRYRLSVTRVASSLMVFAGITYAACYLWHALARSPFTDSVFAAAFPGFSWSVVGFVTGLGWSLLYSAYVAVVFVPIYNLCCRVRTKKPAERRSVG</sequence>
<keyword evidence="1" id="KW-0812">Transmembrane</keyword>
<feature type="transmembrane region" description="Helical" evidence="1">
    <location>
        <begin position="12"/>
        <end position="33"/>
    </location>
</feature>
<evidence type="ECO:0000256" key="1">
    <source>
        <dbReference type="SAM" id="Phobius"/>
    </source>
</evidence>
<accession>A0A5Q5BH20</accession>
<name>A0A5Q5BH20_MYCSS</name>
<feature type="transmembrane region" description="Helical" evidence="1">
    <location>
        <begin position="53"/>
        <end position="78"/>
    </location>
</feature>
<protein>
    <submittedName>
        <fullName evidence="2">Uncharacterized protein</fullName>
    </submittedName>
</protein>
<gene>
    <name evidence="2" type="ordered locus">Mmcs_1455</name>
</gene>
<evidence type="ECO:0000313" key="2">
    <source>
        <dbReference type="EMBL" id="ABG07567.1"/>
    </source>
</evidence>
<organism evidence="2">
    <name type="scientific">Mycobacterium sp. (strain MCS)</name>
    <dbReference type="NCBI Taxonomy" id="164756"/>
    <lineage>
        <taxon>Bacteria</taxon>
        <taxon>Bacillati</taxon>
        <taxon>Actinomycetota</taxon>
        <taxon>Actinomycetes</taxon>
        <taxon>Mycobacteriales</taxon>
        <taxon>Mycobacteriaceae</taxon>
        <taxon>Mycobacterium</taxon>
    </lineage>
</organism>
<reference evidence="2" key="1">
    <citation type="submission" date="2006-06" db="EMBL/GenBank/DDBJ databases">
        <title>Complete sequence of chromosome of Mycobacterium sp. MCS.</title>
        <authorList>
            <consortium name="US DOE Joint Genome Institute"/>
            <person name="Copeland A."/>
            <person name="Lucas S."/>
            <person name="Lapidus A."/>
            <person name="Barry K."/>
            <person name="Detter J.C."/>
            <person name="Glavina del Rio T."/>
            <person name="Hammon N."/>
            <person name="Israni S."/>
            <person name="Dalin E."/>
            <person name="Tice H."/>
            <person name="Pitluck S."/>
            <person name="Martinez M."/>
            <person name="Schmutz J."/>
            <person name="Larimer F."/>
            <person name="Land M."/>
            <person name="Hauser L."/>
            <person name="Kyrpides N."/>
            <person name="Kim E."/>
            <person name="Miller C.D."/>
            <person name="Hughes J.E."/>
            <person name="Anderson A.J."/>
            <person name="Sims R.C."/>
            <person name="Richardson P."/>
        </authorList>
    </citation>
    <scope>NUCLEOTIDE SEQUENCE [LARGE SCALE GENOMIC DNA]</scope>
    <source>
        <strain evidence="2">MCS</strain>
    </source>
</reference>
<dbReference type="AlphaFoldDB" id="A0A5Q5BH20"/>
<keyword evidence="1" id="KW-1133">Transmembrane helix</keyword>
<dbReference type="KEGG" id="mmc:Mmcs_1455"/>
<keyword evidence="1" id="KW-0472">Membrane</keyword>
<proteinExistence type="predicted"/>